<feature type="active site" evidence="8">
    <location>
        <position position="330"/>
    </location>
</feature>
<keyword evidence="8" id="KW-0028">Amino-acid biosynthesis</keyword>
<evidence type="ECO:0000313" key="10">
    <source>
        <dbReference type="EMBL" id="GKS80401.1"/>
    </source>
</evidence>
<dbReference type="SUPFAM" id="SSF52317">
    <property type="entry name" value="Class I glutamine amidotransferase-like"/>
    <property type="match status" value="1"/>
</dbReference>
<dbReference type="Pfam" id="PF00117">
    <property type="entry name" value="GATase"/>
    <property type="match status" value="1"/>
</dbReference>
<gene>
    <name evidence="8 10" type="primary">carA</name>
    <name evidence="10" type="ORF">LPAF129_00860</name>
</gene>
<dbReference type="Gene3D" id="3.40.50.880">
    <property type="match status" value="1"/>
</dbReference>
<feature type="binding site" evidence="8">
    <location>
        <position position="290"/>
    </location>
    <ligand>
        <name>L-glutamine</name>
        <dbReference type="ChEBI" id="CHEBI:58359"/>
    </ligand>
</feature>
<comment type="pathway">
    <text evidence="1 8">Amino-acid biosynthesis; L-arginine biosynthesis; carbamoyl phosphate from bicarbonate: step 1/1.</text>
</comment>
<dbReference type="PRINTS" id="PR00099">
    <property type="entry name" value="CPSGATASE"/>
</dbReference>
<dbReference type="NCBIfam" id="TIGR01368">
    <property type="entry name" value="CPSaseIIsmall"/>
    <property type="match status" value="1"/>
</dbReference>
<dbReference type="CDD" id="cd01744">
    <property type="entry name" value="GATase1_CPSase"/>
    <property type="match status" value="1"/>
</dbReference>
<feature type="region of interest" description="CPSase" evidence="8">
    <location>
        <begin position="1"/>
        <end position="169"/>
    </location>
</feature>
<dbReference type="PANTHER" id="PTHR43418">
    <property type="entry name" value="MULTIFUNCTIONAL TRYPTOPHAN BIOSYNTHESIS PROTEIN-RELATED"/>
    <property type="match status" value="1"/>
</dbReference>
<keyword evidence="8" id="KW-0055">Arginine biosynthesis</keyword>
<evidence type="ECO:0000256" key="5">
    <source>
        <dbReference type="ARBA" id="ARBA00022840"/>
    </source>
</evidence>
<dbReference type="InterPro" id="IPR006274">
    <property type="entry name" value="CarbamoylP_synth_ssu"/>
</dbReference>
<dbReference type="EC" id="6.3.5.5" evidence="8"/>
<dbReference type="PRINTS" id="PR00096">
    <property type="entry name" value="GATASE"/>
</dbReference>
<dbReference type="HAMAP" id="MF_01209">
    <property type="entry name" value="CPSase_S_chain"/>
    <property type="match status" value="1"/>
</dbReference>
<sequence length="363" mass="39480">MKRYLVLADGTVYQGQAFGADCASTGELVFTTGMTGYQEAITDDSYAGQLLVFTNPLLGNYGVSVADNEDIVSNCAGVICRQVARVVDSWRSSETLGDFLTRQQIPGISGIDTRQLTQKLRTSGTMAARLTDELPERSELKQQLVLPASSELLAKTAQKSPYSIPGTGHQVVVVNFGAKQSILRELMKRNCNIIVVPSTYSAEQILNFAPEGVVISNGPGDPTDFPQALPLIRELQQKTVLLGICLGHQLFALANGASTFKMKFGHRGFNHPVTEVATGKTVFTSQNHGYAVDASSIDRNVLLETYVELNDQTVEGLHHRTYPALSVQFHPDASPGPHDAVDIFDDFISMIETQGEEEIAKEK</sequence>
<evidence type="ECO:0000256" key="6">
    <source>
        <dbReference type="ARBA" id="ARBA00022962"/>
    </source>
</evidence>
<dbReference type="EMBL" id="BQXH01000001">
    <property type="protein sequence ID" value="GKS80401.1"/>
    <property type="molecule type" value="Genomic_DNA"/>
</dbReference>
<dbReference type="InterPro" id="IPR036480">
    <property type="entry name" value="CarbP_synth_ssu_N_sf"/>
</dbReference>
<evidence type="ECO:0000313" key="11">
    <source>
        <dbReference type="Proteomes" id="UP001055149"/>
    </source>
</evidence>
<dbReference type="InterPro" id="IPR035686">
    <property type="entry name" value="CPSase_GATase1"/>
</dbReference>
<feature type="binding site" evidence="8">
    <location>
        <position position="249"/>
    </location>
    <ligand>
        <name>L-glutamine</name>
        <dbReference type="ChEBI" id="CHEBI:58359"/>
    </ligand>
</feature>
<feature type="binding site" evidence="8">
    <location>
        <position position="287"/>
    </location>
    <ligand>
        <name>L-glutamine</name>
        <dbReference type="ChEBI" id="CHEBI:58359"/>
    </ligand>
</feature>
<keyword evidence="4 8" id="KW-0547">Nucleotide-binding</keyword>
<comment type="caution">
    <text evidence="10">The sequence shown here is derived from an EMBL/GenBank/DDBJ whole genome shotgun (WGS) entry which is preliminary data.</text>
</comment>
<dbReference type="InterPro" id="IPR050472">
    <property type="entry name" value="Anth_synth/Amidotransfase"/>
</dbReference>
<dbReference type="Proteomes" id="UP001055149">
    <property type="component" value="Unassembled WGS sequence"/>
</dbReference>
<comment type="pathway">
    <text evidence="8">Pyrimidine metabolism; UMP biosynthesis via de novo pathway; (S)-dihydroorotate from bicarbonate: step 1/3.</text>
</comment>
<feature type="binding site" evidence="8">
    <location>
        <position position="218"/>
    </location>
    <ligand>
        <name>L-glutamine</name>
        <dbReference type="ChEBI" id="CHEBI:58359"/>
    </ligand>
</feature>
<evidence type="ECO:0000256" key="4">
    <source>
        <dbReference type="ARBA" id="ARBA00022741"/>
    </source>
</evidence>
<comment type="catalytic activity">
    <reaction evidence="8">
        <text>L-glutamine + H2O = L-glutamate + NH4(+)</text>
        <dbReference type="Rhea" id="RHEA:15889"/>
        <dbReference type="ChEBI" id="CHEBI:15377"/>
        <dbReference type="ChEBI" id="CHEBI:28938"/>
        <dbReference type="ChEBI" id="CHEBI:29985"/>
        <dbReference type="ChEBI" id="CHEBI:58359"/>
    </reaction>
</comment>
<evidence type="ECO:0000256" key="1">
    <source>
        <dbReference type="ARBA" id="ARBA00005077"/>
    </source>
</evidence>
<keyword evidence="11" id="KW-1185">Reference proteome</keyword>
<feature type="active site" description="Nucleophile" evidence="8">
    <location>
        <position position="245"/>
    </location>
</feature>
<dbReference type="PANTHER" id="PTHR43418:SF7">
    <property type="entry name" value="CARBAMOYL-PHOSPHATE SYNTHASE SMALL CHAIN"/>
    <property type="match status" value="1"/>
</dbReference>
<organism evidence="10 11">
    <name type="scientific">Ligilactobacillus pabuli</name>
    <dbReference type="NCBI Taxonomy" id="2886039"/>
    <lineage>
        <taxon>Bacteria</taxon>
        <taxon>Bacillati</taxon>
        <taxon>Bacillota</taxon>
        <taxon>Bacilli</taxon>
        <taxon>Lactobacillales</taxon>
        <taxon>Lactobacillaceae</taxon>
        <taxon>Ligilactobacillus</taxon>
    </lineage>
</organism>
<dbReference type="SMART" id="SM01097">
    <property type="entry name" value="CPSase_sm_chain"/>
    <property type="match status" value="1"/>
</dbReference>
<feature type="domain" description="Carbamoyl-phosphate synthase small subunit N-terminal" evidence="9">
    <location>
        <begin position="1"/>
        <end position="131"/>
    </location>
</feature>
<comment type="catalytic activity">
    <reaction evidence="7 8">
        <text>hydrogencarbonate + L-glutamine + 2 ATP + H2O = carbamoyl phosphate + L-glutamate + 2 ADP + phosphate + 2 H(+)</text>
        <dbReference type="Rhea" id="RHEA:18633"/>
        <dbReference type="ChEBI" id="CHEBI:15377"/>
        <dbReference type="ChEBI" id="CHEBI:15378"/>
        <dbReference type="ChEBI" id="CHEBI:17544"/>
        <dbReference type="ChEBI" id="CHEBI:29985"/>
        <dbReference type="ChEBI" id="CHEBI:30616"/>
        <dbReference type="ChEBI" id="CHEBI:43474"/>
        <dbReference type="ChEBI" id="CHEBI:58228"/>
        <dbReference type="ChEBI" id="CHEBI:58359"/>
        <dbReference type="ChEBI" id="CHEBI:456216"/>
        <dbReference type="EC" id="6.3.5.5"/>
    </reaction>
</comment>
<feature type="binding site" evidence="8">
    <location>
        <position position="220"/>
    </location>
    <ligand>
        <name>L-glutamine</name>
        <dbReference type="ChEBI" id="CHEBI:58359"/>
    </ligand>
</feature>
<evidence type="ECO:0000256" key="3">
    <source>
        <dbReference type="ARBA" id="ARBA00022598"/>
    </source>
</evidence>
<comment type="similarity">
    <text evidence="2 8">Belongs to the CarA family.</text>
</comment>
<keyword evidence="8" id="KW-0665">Pyrimidine biosynthesis</keyword>
<reference evidence="10" key="1">
    <citation type="journal article" date="2022" name="Int. J. Syst. Evol. Microbiol.">
        <title>A novel species of lactic acid bacteria, Ligilactobacillus pabuli sp. nov., isolated from alfalfa silage.</title>
        <authorList>
            <person name="Tohno M."/>
            <person name="Tanizawa Y."/>
            <person name="Sawada H."/>
            <person name="Sakamoto M."/>
            <person name="Ohkuma M."/>
            <person name="Kobayashi H."/>
        </authorList>
    </citation>
    <scope>NUCLEOTIDE SEQUENCE</scope>
    <source>
        <strain evidence="10">AF129</strain>
    </source>
</reference>
<dbReference type="PROSITE" id="PS51273">
    <property type="entry name" value="GATASE_TYPE_1"/>
    <property type="match status" value="1"/>
</dbReference>
<feature type="binding site" evidence="8">
    <location>
        <position position="289"/>
    </location>
    <ligand>
        <name>L-glutamine</name>
        <dbReference type="ChEBI" id="CHEBI:58359"/>
    </ligand>
</feature>
<keyword evidence="5 8" id="KW-0067">ATP-binding</keyword>
<keyword evidence="3 8" id="KW-0436">Ligase</keyword>
<dbReference type="InterPro" id="IPR017926">
    <property type="entry name" value="GATASE"/>
</dbReference>
<evidence type="ECO:0000259" key="9">
    <source>
        <dbReference type="SMART" id="SM01097"/>
    </source>
</evidence>
<dbReference type="RefSeq" id="WP_244053908.1">
    <property type="nucleotide sequence ID" value="NZ_BQXH01000001.1"/>
</dbReference>
<proteinExistence type="inferred from homology"/>
<protein>
    <recommendedName>
        <fullName evidence="8">Carbamoyl phosphate synthase small chain</fullName>
        <ecNumber evidence="8">6.3.5.5</ecNumber>
    </recommendedName>
    <alternativeName>
        <fullName evidence="8">Carbamoyl phosphate synthetase glutamine chain</fullName>
    </alternativeName>
</protein>
<dbReference type="InterPro" id="IPR002474">
    <property type="entry name" value="CarbamoylP_synth_ssu_N"/>
</dbReference>
<dbReference type="InterPro" id="IPR029062">
    <property type="entry name" value="Class_I_gatase-like"/>
</dbReference>
<accession>A0ABQ5JEX8</accession>
<dbReference type="Pfam" id="PF00988">
    <property type="entry name" value="CPSase_sm_chain"/>
    <property type="match status" value="1"/>
</dbReference>
<comment type="function">
    <text evidence="8">Small subunit of the glutamine-dependent carbamoyl phosphate synthetase (CPSase). CPSase catalyzes the formation of carbamoyl phosphate from the ammonia moiety of glutamine, carbonate, and phosphate donated by ATP, constituting the first step of 2 biosynthetic pathways, one leading to arginine and/or urea and the other to pyrimidine nucleotides. The small subunit (glutamine amidotransferase) binds and cleaves glutamine to supply the large subunit with the substrate ammonia.</text>
</comment>
<feature type="binding site" evidence="8">
    <location>
        <position position="45"/>
    </location>
    <ligand>
        <name>L-glutamine</name>
        <dbReference type="ChEBI" id="CHEBI:58359"/>
    </ligand>
</feature>
<name>A0ABQ5JEX8_9LACO</name>
<comment type="subunit">
    <text evidence="8">Composed of two chains; the small (or glutamine) chain promotes the hydrolysis of glutamine to ammonia, which is used by the large (or ammonia) chain to synthesize carbamoyl phosphate. Tetramer of heterodimers (alpha,beta)4.</text>
</comment>
<evidence type="ECO:0000256" key="7">
    <source>
        <dbReference type="ARBA" id="ARBA00048816"/>
    </source>
</evidence>
<evidence type="ECO:0000256" key="8">
    <source>
        <dbReference type="HAMAP-Rule" id="MF_01209"/>
    </source>
</evidence>
<dbReference type="Gene3D" id="3.50.30.20">
    <property type="entry name" value="Carbamoyl-phosphate synthase small subunit, N-terminal domain"/>
    <property type="match status" value="1"/>
</dbReference>
<dbReference type="PRINTS" id="PR00097">
    <property type="entry name" value="ANTSNTHASEII"/>
</dbReference>
<keyword evidence="6 8" id="KW-0315">Glutamine amidotransferase</keyword>
<dbReference type="NCBIfam" id="NF009475">
    <property type="entry name" value="PRK12838.1"/>
    <property type="match status" value="1"/>
</dbReference>
<feature type="active site" evidence="8">
    <location>
        <position position="332"/>
    </location>
</feature>
<evidence type="ECO:0000256" key="2">
    <source>
        <dbReference type="ARBA" id="ARBA00007800"/>
    </source>
</evidence>
<dbReference type="SUPFAM" id="SSF52021">
    <property type="entry name" value="Carbamoyl phosphate synthetase, small subunit N-terminal domain"/>
    <property type="match status" value="1"/>
</dbReference>
<feature type="binding site" evidence="8">
    <location>
        <position position="246"/>
    </location>
    <ligand>
        <name>L-glutamine</name>
        <dbReference type="ChEBI" id="CHEBI:58359"/>
    </ligand>
</feature>